<dbReference type="RefSeq" id="WP_276236888.1">
    <property type="nucleotide sequence ID" value="NZ_CP119989.1"/>
</dbReference>
<dbReference type="Proteomes" id="UP001596388">
    <property type="component" value="Unassembled WGS sequence"/>
</dbReference>
<keyword evidence="3" id="KW-1185">Reference proteome</keyword>
<dbReference type="GeneID" id="79270496"/>
<organism evidence="2 3">
    <name type="scientific">Halobaculum marinum</name>
    <dbReference type="NCBI Taxonomy" id="3031996"/>
    <lineage>
        <taxon>Archaea</taxon>
        <taxon>Methanobacteriati</taxon>
        <taxon>Methanobacteriota</taxon>
        <taxon>Stenosarchaea group</taxon>
        <taxon>Halobacteria</taxon>
        <taxon>Halobacteriales</taxon>
        <taxon>Haloferacaceae</taxon>
        <taxon>Halobaculum</taxon>
    </lineage>
</organism>
<dbReference type="AlphaFoldDB" id="A0ABD5WYT6"/>
<feature type="compositionally biased region" description="Low complexity" evidence="1">
    <location>
        <begin position="48"/>
        <end position="63"/>
    </location>
</feature>
<dbReference type="EMBL" id="JBHTAG010000003">
    <property type="protein sequence ID" value="MFC7098575.1"/>
    <property type="molecule type" value="Genomic_DNA"/>
</dbReference>
<name>A0ABD5WYT6_9EURY</name>
<protein>
    <recommendedName>
        <fullName evidence="4">DUF4157 domain-containing protein</fullName>
    </recommendedName>
</protein>
<evidence type="ECO:0008006" key="4">
    <source>
        <dbReference type="Google" id="ProtNLM"/>
    </source>
</evidence>
<reference evidence="2 3" key="1">
    <citation type="journal article" date="2019" name="Int. J. Syst. Evol. Microbiol.">
        <title>The Global Catalogue of Microorganisms (GCM) 10K type strain sequencing project: providing services to taxonomists for standard genome sequencing and annotation.</title>
        <authorList>
            <consortium name="The Broad Institute Genomics Platform"/>
            <consortium name="The Broad Institute Genome Sequencing Center for Infectious Disease"/>
            <person name="Wu L."/>
            <person name="Ma J."/>
        </authorList>
    </citation>
    <scope>NUCLEOTIDE SEQUENCE [LARGE SCALE GENOMIC DNA]</scope>
    <source>
        <strain evidence="2 3">DT55</strain>
    </source>
</reference>
<dbReference type="PROSITE" id="PS51257">
    <property type="entry name" value="PROKAR_LIPOPROTEIN"/>
    <property type="match status" value="1"/>
</dbReference>
<evidence type="ECO:0000313" key="2">
    <source>
        <dbReference type="EMBL" id="MFC7098575.1"/>
    </source>
</evidence>
<sequence>MAARALQAVALLICLLVAGCTAPTASPAAEAIGGTDPIAESGQAPGVSTTATPTHTSAPPSEAEPGQETETATATPRPDETDTAEPSPEQLAAGYDIEVVDGDLPVDYSLVFARVAVTVDRPTVAPPRSVVIRPPDRMRVGRQQYPEFYRLVGVTAPEGQPTATTAAAYVASPETVTVNEAVLNDSAEAESTLAHESVHVVQFRDGTFQRLRGSAAAPAGSTEARLLHAGVVEGSATYVQREYVRRYRPDAPDPVVSLAAASRSGSTATGLGIAPYVVGARYVDERVDDPRDLDTVYANPPRTTEELLHGLPPGSEPLATLVVTDDPNDRWRADLGSRDTHGELFLRVVMESGLNESAAATAADGWGNDVRLGFTRAGDASGTTGYVWVVRFDDEANATEFQSAFAEWRDERASDAAPVRLVRVSPETVAVLVGAESFVEDARPTGTDGVVSVRVDAGE</sequence>
<proteinExistence type="predicted"/>
<accession>A0ABD5WYT6</accession>
<gene>
    <name evidence="2" type="ORF">ACFQKD_14795</name>
</gene>
<evidence type="ECO:0000313" key="3">
    <source>
        <dbReference type="Proteomes" id="UP001596388"/>
    </source>
</evidence>
<feature type="region of interest" description="Disordered" evidence="1">
    <location>
        <begin position="31"/>
        <end position="87"/>
    </location>
</feature>
<comment type="caution">
    <text evidence="2">The sequence shown here is derived from an EMBL/GenBank/DDBJ whole genome shotgun (WGS) entry which is preliminary data.</text>
</comment>
<evidence type="ECO:0000256" key="1">
    <source>
        <dbReference type="SAM" id="MobiDB-lite"/>
    </source>
</evidence>